<proteinExistence type="predicted"/>
<evidence type="ECO:0000313" key="1">
    <source>
        <dbReference type="EMBL" id="QJA92762.1"/>
    </source>
</evidence>
<name>A0A6M3LGJ6_9ZZZZ</name>
<sequence>MTEQDMLDIMVRPSPGETGAFRCSICGSAHVGVVVNSVEAEVYVRIVCRECRNFLDFVTRRDNGSSS</sequence>
<accession>A0A6M3LGJ6</accession>
<reference evidence="1" key="1">
    <citation type="submission" date="2020-03" db="EMBL/GenBank/DDBJ databases">
        <title>The deep terrestrial virosphere.</title>
        <authorList>
            <person name="Holmfeldt K."/>
            <person name="Nilsson E."/>
            <person name="Simone D."/>
            <person name="Lopez-Fernandez M."/>
            <person name="Wu X."/>
            <person name="de Brujin I."/>
            <person name="Lundin D."/>
            <person name="Andersson A."/>
            <person name="Bertilsson S."/>
            <person name="Dopson M."/>
        </authorList>
    </citation>
    <scope>NUCLEOTIDE SEQUENCE</scope>
    <source>
        <strain evidence="1">MM415B04483</strain>
    </source>
</reference>
<protein>
    <submittedName>
        <fullName evidence="1">Uncharacterized protein</fullName>
    </submittedName>
</protein>
<dbReference type="EMBL" id="MT143094">
    <property type="protein sequence ID" value="QJA92762.1"/>
    <property type="molecule type" value="Genomic_DNA"/>
</dbReference>
<gene>
    <name evidence="1" type="ORF">MM415B04483_0006</name>
</gene>
<dbReference type="AlphaFoldDB" id="A0A6M3LGJ6"/>
<organism evidence="1">
    <name type="scientific">viral metagenome</name>
    <dbReference type="NCBI Taxonomy" id="1070528"/>
    <lineage>
        <taxon>unclassified sequences</taxon>
        <taxon>metagenomes</taxon>
        <taxon>organismal metagenomes</taxon>
    </lineage>
</organism>